<feature type="compositionally biased region" description="Basic and acidic residues" evidence="1">
    <location>
        <begin position="106"/>
        <end position="130"/>
    </location>
</feature>
<reference evidence="2 3" key="1">
    <citation type="submission" date="2019-02" db="EMBL/GenBank/DDBJ databases">
        <title>Genome sequencing of the rare red list fungi Bondarzewia mesenterica.</title>
        <authorList>
            <person name="Buettner E."/>
            <person name="Kellner H."/>
        </authorList>
    </citation>
    <scope>NUCLEOTIDE SEQUENCE [LARGE SCALE GENOMIC DNA]</scope>
    <source>
        <strain evidence="2 3">DSM 108281</strain>
    </source>
</reference>
<evidence type="ECO:0000256" key="1">
    <source>
        <dbReference type="SAM" id="MobiDB-lite"/>
    </source>
</evidence>
<protein>
    <submittedName>
        <fullName evidence="2">Uncharacterized protein</fullName>
    </submittedName>
</protein>
<name>A0A4S4LI39_9AGAM</name>
<keyword evidence="3" id="KW-1185">Reference proteome</keyword>
<dbReference type="Proteomes" id="UP000310158">
    <property type="component" value="Unassembled WGS sequence"/>
</dbReference>
<dbReference type="OrthoDB" id="3323740at2759"/>
<organism evidence="2 3">
    <name type="scientific">Bondarzewia mesenterica</name>
    <dbReference type="NCBI Taxonomy" id="1095465"/>
    <lineage>
        <taxon>Eukaryota</taxon>
        <taxon>Fungi</taxon>
        <taxon>Dikarya</taxon>
        <taxon>Basidiomycota</taxon>
        <taxon>Agaricomycotina</taxon>
        <taxon>Agaricomycetes</taxon>
        <taxon>Russulales</taxon>
        <taxon>Bondarzewiaceae</taxon>
        <taxon>Bondarzewia</taxon>
    </lineage>
</organism>
<accession>A0A4S4LI39</accession>
<dbReference type="EMBL" id="SGPL01000501">
    <property type="protein sequence ID" value="THH11686.1"/>
    <property type="molecule type" value="Genomic_DNA"/>
</dbReference>
<dbReference type="AlphaFoldDB" id="A0A4S4LI39"/>
<evidence type="ECO:0000313" key="3">
    <source>
        <dbReference type="Proteomes" id="UP000310158"/>
    </source>
</evidence>
<feature type="region of interest" description="Disordered" evidence="1">
    <location>
        <begin position="106"/>
        <end position="137"/>
    </location>
</feature>
<gene>
    <name evidence="2" type="ORF">EW146_g7957</name>
</gene>
<proteinExistence type="predicted"/>
<sequence>MSPDIQMAERLLQRSMLAHTTLNAFRIDILRQLCQRYQLSIDATGKKGAVKADYVTALRQFHTAWQASTEVTVASNADQLHEKKHKLVYVTNAMHGRPMKRPRIALEDQHAEHGQKRAAGDDTMMDEKQKIAKRKKLQPKSIKVRLYTHEKDW</sequence>
<comment type="caution">
    <text evidence="2">The sequence shown here is derived from an EMBL/GenBank/DDBJ whole genome shotgun (WGS) entry which is preliminary data.</text>
</comment>
<evidence type="ECO:0000313" key="2">
    <source>
        <dbReference type="EMBL" id="THH11686.1"/>
    </source>
</evidence>